<proteinExistence type="predicted"/>
<evidence type="ECO:0000313" key="1">
    <source>
        <dbReference type="EMBL" id="GBP96536.1"/>
    </source>
</evidence>
<dbReference type="Proteomes" id="UP000299102">
    <property type="component" value="Unassembled WGS sequence"/>
</dbReference>
<organism evidence="1 2">
    <name type="scientific">Eumeta variegata</name>
    <name type="common">Bagworm moth</name>
    <name type="synonym">Eumeta japonica</name>
    <dbReference type="NCBI Taxonomy" id="151549"/>
    <lineage>
        <taxon>Eukaryota</taxon>
        <taxon>Metazoa</taxon>
        <taxon>Ecdysozoa</taxon>
        <taxon>Arthropoda</taxon>
        <taxon>Hexapoda</taxon>
        <taxon>Insecta</taxon>
        <taxon>Pterygota</taxon>
        <taxon>Neoptera</taxon>
        <taxon>Endopterygota</taxon>
        <taxon>Lepidoptera</taxon>
        <taxon>Glossata</taxon>
        <taxon>Ditrysia</taxon>
        <taxon>Tineoidea</taxon>
        <taxon>Psychidae</taxon>
        <taxon>Oiketicinae</taxon>
        <taxon>Eumeta</taxon>
    </lineage>
</organism>
<comment type="caution">
    <text evidence="1">The sequence shown here is derived from an EMBL/GenBank/DDBJ whole genome shotgun (WGS) entry which is preliminary data.</text>
</comment>
<accession>A0A4C2A7A0</accession>
<name>A0A4C2A7A0_EUMVA</name>
<dbReference type="EMBL" id="BGZK01002798">
    <property type="protein sequence ID" value="GBP96536.1"/>
    <property type="molecule type" value="Genomic_DNA"/>
</dbReference>
<sequence length="130" mass="14612">MLTFNVALRSVRIRISLRHTKLNIQRASVVLWLRSSSSNREVLDSILTADELTDEYFNFNLYHERHVSESLKAVGPGLSLLGNVDGVLTNRLSSVSTPSMQRKKDDAAPSRLSAFASLARYRFAGNLIKY</sequence>
<reference evidence="1 2" key="1">
    <citation type="journal article" date="2019" name="Commun. Biol.">
        <title>The bagworm genome reveals a unique fibroin gene that provides high tensile strength.</title>
        <authorList>
            <person name="Kono N."/>
            <person name="Nakamura H."/>
            <person name="Ohtoshi R."/>
            <person name="Tomita M."/>
            <person name="Numata K."/>
            <person name="Arakawa K."/>
        </authorList>
    </citation>
    <scope>NUCLEOTIDE SEQUENCE [LARGE SCALE GENOMIC DNA]</scope>
</reference>
<evidence type="ECO:0000313" key="2">
    <source>
        <dbReference type="Proteomes" id="UP000299102"/>
    </source>
</evidence>
<protein>
    <submittedName>
        <fullName evidence="1">Uncharacterized protein</fullName>
    </submittedName>
</protein>
<gene>
    <name evidence="1" type="ORF">EVAR_100187_1</name>
</gene>
<dbReference type="AlphaFoldDB" id="A0A4C2A7A0"/>
<keyword evidence="2" id="KW-1185">Reference proteome</keyword>